<dbReference type="Pfam" id="PF08402">
    <property type="entry name" value="TOBE_2"/>
    <property type="match status" value="1"/>
</dbReference>
<dbReference type="AlphaFoldDB" id="X1IGS5"/>
<protein>
    <recommendedName>
        <fullName evidence="1">Transport-associated OB type 2 domain-containing protein</fullName>
    </recommendedName>
</protein>
<dbReference type="SUPFAM" id="SSF50331">
    <property type="entry name" value="MOP-like"/>
    <property type="match status" value="1"/>
</dbReference>
<name>X1IGS5_9ZZZZ</name>
<dbReference type="InterPro" id="IPR008995">
    <property type="entry name" value="Mo/tungstate-bd_C_term_dom"/>
</dbReference>
<organism evidence="2">
    <name type="scientific">marine sediment metagenome</name>
    <dbReference type="NCBI Taxonomy" id="412755"/>
    <lineage>
        <taxon>unclassified sequences</taxon>
        <taxon>metagenomes</taxon>
        <taxon>ecological metagenomes</taxon>
    </lineage>
</organism>
<feature type="non-terminal residue" evidence="2">
    <location>
        <position position="1"/>
    </location>
</feature>
<feature type="domain" description="Transport-associated OB type 2" evidence="1">
    <location>
        <begin position="70"/>
        <end position="143"/>
    </location>
</feature>
<evidence type="ECO:0000313" key="2">
    <source>
        <dbReference type="EMBL" id="GAH56768.1"/>
    </source>
</evidence>
<dbReference type="GO" id="GO:0043190">
    <property type="term" value="C:ATP-binding cassette (ABC) transporter complex"/>
    <property type="evidence" value="ECO:0007669"/>
    <property type="project" value="InterPro"/>
</dbReference>
<dbReference type="GO" id="GO:0005524">
    <property type="term" value="F:ATP binding"/>
    <property type="evidence" value="ECO:0007669"/>
    <property type="project" value="InterPro"/>
</dbReference>
<evidence type="ECO:0000259" key="1">
    <source>
        <dbReference type="Pfam" id="PF08402"/>
    </source>
</evidence>
<comment type="caution">
    <text evidence="2">The sequence shown here is derived from an EMBL/GenBank/DDBJ whole genome shotgun (WGS) entry which is preliminary data.</text>
</comment>
<gene>
    <name evidence="2" type="ORF">S03H2_28443</name>
</gene>
<proteinExistence type="predicted"/>
<reference evidence="2" key="1">
    <citation type="journal article" date="2014" name="Front. Microbiol.">
        <title>High frequency of phylogenetically diverse reductive dehalogenase-homologous genes in deep subseafloor sedimentary metagenomes.</title>
        <authorList>
            <person name="Kawai M."/>
            <person name="Futagami T."/>
            <person name="Toyoda A."/>
            <person name="Takaki Y."/>
            <person name="Nishi S."/>
            <person name="Hori S."/>
            <person name="Arai W."/>
            <person name="Tsubouchi T."/>
            <person name="Morono Y."/>
            <person name="Uchiyama I."/>
            <person name="Ito T."/>
            <person name="Fujiyama A."/>
            <person name="Inagaki F."/>
            <person name="Takami H."/>
        </authorList>
    </citation>
    <scope>NUCLEOTIDE SEQUENCE</scope>
    <source>
        <strain evidence="2">Expedition CK06-06</strain>
    </source>
</reference>
<dbReference type="InterPro" id="IPR013611">
    <property type="entry name" value="Transp-assoc_OB_typ2"/>
</dbReference>
<sequence length="155" mass="17579">LQLGTPEELYSKPNCEFVAKFIGNSNKMSGTVESIIDGIVYYRFGDSIFYAGAQNDIKVGDTVNVYTRLEDISISRETDIVKYKNSIKAWVREIVFEGNATRVICDYGDNKRFDALLFAKKGGRKYKMGEKIKLGWKTEDAKAFRENGVVKDDSF</sequence>
<dbReference type="GO" id="GO:0022857">
    <property type="term" value="F:transmembrane transporter activity"/>
    <property type="evidence" value="ECO:0007669"/>
    <property type="project" value="InterPro"/>
</dbReference>
<dbReference type="Gene3D" id="2.40.50.100">
    <property type="match status" value="1"/>
</dbReference>
<accession>X1IGS5</accession>
<dbReference type="EMBL" id="BARU01017136">
    <property type="protein sequence ID" value="GAH56768.1"/>
    <property type="molecule type" value="Genomic_DNA"/>
</dbReference>